<evidence type="ECO:0000256" key="2">
    <source>
        <dbReference type="ARBA" id="ARBA00023015"/>
    </source>
</evidence>
<name>A0A3B5QTQ7_XIPMA</name>
<evidence type="ECO:0000256" key="7">
    <source>
        <dbReference type="ARBA" id="ARBA00030589"/>
    </source>
</evidence>
<dbReference type="Pfam" id="PF00170">
    <property type="entry name" value="bZIP_1"/>
    <property type="match status" value="1"/>
</dbReference>
<keyword evidence="4" id="KW-0804">Transcription</keyword>
<comment type="similarity">
    <text evidence="1">Belongs to the bZIP family. Jun subfamily.</text>
</comment>
<dbReference type="PANTHER" id="PTHR11462">
    <property type="entry name" value="JUN TRANSCRIPTION FACTOR-RELATED"/>
    <property type="match status" value="1"/>
</dbReference>
<dbReference type="GO" id="GO:0000978">
    <property type="term" value="F:RNA polymerase II cis-regulatory region sequence-specific DNA binding"/>
    <property type="evidence" value="ECO:0007669"/>
    <property type="project" value="TreeGrafter"/>
</dbReference>
<dbReference type="GO" id="GO:0005667">
    <property type="term" value="C:transcription regulator complex"/>
    <property type="evidence" value="ECO:0007669"/>
    <property type="project" value="TreeGrafter"/>
</dbReference>
<keyword evidence="3" id="KW-0238">DNA-binding</keyword>
<dbReference type="GO" id="GO:0000981">
    <property type="term" value="F:DNA-binding transcription factor activity, RNA polymerase II-specific"/>
    <property type="evidence" value="ECO:0007669"/>
    <property type="project" value="TreeGrafter"/>
</dbReference>
<keyword evidence="11" id="KW-1185">Reference proteome</keyword>
<dbReference type="Proteomes" id="UP000002852">
    <property type="component" value="Unassembled WGS sequence"/>
</dbReference>
<evidence type="ECO:0000313" key="10">
    <source>
        <dbReference type="Ensembl" id="ENSXMAP00000033891.1"/>
    </source>
</evidence>
<dbReference type="PANTHER" id="PTHR11462:SF7">
    <property type="entry name" value="TRANSCRIPTION FACTOR JUND"/>
    <property type="match status" value="1"/>
</dbReference>
<reference evidence="11" key="2">
    <citation type="journal article" date="2013" name="Nat. Genet.">
        <title>The genome of the platyfish, Xiphophorus maculatus, provides insights into evolutionary adaptation and several complex traits.</title>
        <authorList>
            <person name="Schartl M."/>
            <person name="Walter R.B."/>
            <person name="Shen Y."/>
            <person name="Garcia T."/>
            <person name="Catchen J."/>
            <person name="Amores A."/>
            <person name="Braasch I."/>
            <person name="Chalopin D."/>
            <person name="Volff J.N."/>
            <person name="Lesch K.P."/>
            <person name="Bisazza A."/>
            <person name="Minx P."/>
            <person name="Hillier L."/>
            <person name="Wilson R.K."/>
            <person name="Fuerstenberg S."/>
            <person name="Boore J."/>
            <person name="Searle S."/>
            <person name="Postlethwait J.H."/>
            <person name="Warren W.C."/>
        </authorList>
    </citation>
    <scope>NUCLEOTIDE SEQUENCE [LARGE SCALE GENOMIC DNA]</scope>
    <source>
        <strain evidence="11">JP 163 A</strain>
    </source>
</reference>
<evidence type="ECO:0000256" key="8">
    <source>
        <dbReference type="SAM" id="Coils"/>
    </source>
</evidence>
<dbReference type="Ensembl" id="ENSXMAT00000026516.1">
    <property type="protein sequence ID" value="ENSXMAP00000033891.1"/>
    <property type="gene ID" value="ENSXMAG00000025875.1"/>
</dbReference>
<protein>
    <recommendedName>
        <fullName evidence="6">Transcription factor JunD</fullName>
    </recommendedName>
    <alternativeName>
        <fullName evidence="7">Transcription factor AP-1 subunit JunD</fullName>
    </alternativeName>
</protein>
<reference evidence="10" key="3">
    <citation type="submission" date="2025-08" db="UniProtKB">
        <authorList>
            <consortium name="Ensembl"/>
        </authorList>
    </citation>
    <scope>IDENTIFICATION</scope>
    <source>
        <strain evidence="10">JP 163 A</strain>
    </source>
</reference>
<dbReference type="GO" id="GO:0042127">
    <property type="term" value="P:regulation of cell population proliferation"/>
    <property type="evidence" value="ECO:0007669"/>
    <property type="project" value="TreeGrafter"/>
</dbReference>
<feature type="coiled-coil region" evidence="8">
    <location>
        <begin position="37"/>
        <end position="84"/>
    </location>
</feature>
<keyword evidence="8" id="KW-0175">Coiled coil</keyword>
<proteinExistence type="inferred from homology"/>
<reference evidence="11" key="1">
    <citation type="submission" date="2012-01" db="EMBL/GenBank/DDBJ databases">
        <authorList>
            <person name="Walter R."/>
            <person name="Schartl M."/>
            <person name="Warren W."/>
        </authorList>
    </citation>
    <scope>NUCLEOTIDE SEQUENCE [LARGE SCALE GENOMIC DNA]</scope>
    <source>
        <strain evidence="11">JP 163 A</strain>
    </source>
</reference>
<dbReference type="STRING" id="8083.ENSXMAP00000033891"/>
<evidence type="ECO:0000256" key="5">
    <source>
        <dbReference type="ARBA" id="ARBA00023242"/>
    </source>
</evidence>
<feature type="domain" description="BZIP" evidence="9">
    <location>
        <begin position="39"/>
        <end position="81"/>
    </location>
</feature>
<sequence>HENHFCFIPGTCEPQMVPDVQSFGESPPLSPVDMDSQERIKAERKRLRNRIAASKCRRHKLERISRLEDKVKTLKTQNTDLASLCHKDQR</sequence>
<evidence type="ECO:0000256" key="1">
    <source>
        <dbReference type="ARBA" id="ARBA00006882"/>
    </source>
</evidence>
<accession>A0A3B5QTQ7</accession>
<dbReference type="GO" id="GO:0051726">
    <property type="term" value="P:regulation of cell cycle"/>
    <property type="evidence" value="ECO:0007669"/>
    <property type="project" value="TreeGrafter"/>
</dbReference>
<dbReference type="PRINTS" id="PR00043">
    <property type="entry name" value="LEUZIPPRJUN"/>
</dbReference>
<evidence type="ECO:0000256" key="6">
    <source>
        <dbReference type="ARBA" id="ARBA00029506"/>
    </source>
</evidence>
<dbReference type="SUPFAM" id="SSF57959">
    <property type="entry name" value="Leucine zipper domain"/>
    <property type="match status" value="1"/>
</dbReference>
<dbReference type="InterPro" id="IPR004827">
    <property type="entry name" value="bZIP"/>
</dbReference>
<dbReference type="SMART" id="SM00338">
    <property type="entry name" value="BRLZ"/>
    <property type="match status" value="1"/>
</dbReference>
<dbReference type="PROSITE" id="PS50217">
    <property type="entry name" value="BZIP"/>
    <property type="match status" value="1"/>
</dbReference>
<dbReference type="Gene3D" id="1.20.5.170">
    <property type="match status" value="1"/>
</dbReference>
<evidence type="ECO:0000259" key="9">
    <source>
        <dbReference type="PROSITE" id="PS50217"/>
    </source>
</evidence>
<dbReference type="CDD" id="cd14696">
    <property type="entry name" value="bZIP_Jun"/>
    <property type="match status" value="1"/>
</dbReference>
<dbReference type="InterPro" id="IPR002112">
    <property type="entry name" value="Leuzip_Jun"/>
</dbReference>
<evidence type="ECO:0000256" key="4">
    <source>
        <dbReference type="ARBA" id="ARBA00023163"/>
    </source>
</evidence>
<organism evidence="10 11">
    <name type="scientific">Xiphophorus maculatus</name>
    <name type="common">Southern platyfish</name>
    <name type="synonym">Platypoecilus maculatus</name>
    <dbReference type="NCBI Taxonomy" id="8083"/>
    <lineage>
        <taxon>Eukaryota</taxon>
        <taxon>Metazoa</taxon>
        <taxon>Chordata</taxon>
        <taxon>Craniata</taxon>
        <taxon>Vertebrata</taxon>
        <taxon>Euteleostomi</taxon>
        <taxon>Actinopterygii</taxon>
        <taxon>Neopterygii</taxon>
        <taxon>Teleostei</taxon>
        <taxon>Neoteleostei</taxon>
        <taxon>Acanthomorphata</taxon>
        <taxon>Ovalentaria</taxon>
        <taxon>Atherinomorphae</taxon>
        <taxon>Cyprinodontiformes</taxon>
        <taxon>Poeciliidae</taxon>
        <taxon>Poeciliinae</taxon>
        <taxon>Xiphophorus</taxon>
    </lineage>
</organism>
<reference evidence="10" key="4">
    <citation type="submission" date="2025-09" db="UniProtKB">
        <authorList>
            <consortium name="Ensembl"/>
        </authorList>
    </citation>
    <scope>IDENTIFICATION</scope>
    <source>
        <strain evidence="10">JP 163 A</strain>
    </source>
</reference>
<dbReference type="InParanoid" id="A0A3B5QTQ7"/>
<evidence type="ECO:0000313" key="11">
    <source>
        <dbReference type="Proteomes" id="UP000002852"/>
    </source>
</evidence>
<keyword evidence="5" id="KW-0539">Nucleus</keyword>
<evidence type="ECO:0000256" key="3">
    <source>
        <dbReference type="ARBA" id="ARBA00023125"/>
    </source>
</evidence>
<dbReference type="InterPro" id="IPR050946">
    <property type="entry name" value="AP-1_TF_bZIP"/>
</dbReference>
<keyword evidence="2" id="KW-0805">Transcription regulation</keyword>
<dbReference type="GeneTree" id="ENSGT00940000162806"/>
<dbReference type="InterPro" id="IPR046347">
    <property type="entry name" value="bZIP_sf"/>
</dbReference>
<dbReference type="AlphaFoldDB" id="A0A3B5QTQ7"/>